<dbReference type="InterPro" id="IPR004360">
    <property type="entry name" value="Glyas_Fos-R_dOase_dom"/>
</dbReference>
<sequence length="137" mass="14351">MTQPRFNAIGFAVADMARSLEFYRALGLEVPDGAESAPHAEIPLAPGVRLLLDTHETIAAFDPGFTPATGGHGSLAFDCGDPAGVDAAYERMIAAGAKSHLEPWDAFWGQRYAVVLDPDGHGVDFYAALPGVTPPGS</sequence>
<dbReference type="PANTHER" id="PTHR36503">
    <property type="entry name" value="BLR2520 PROTEIN"/>
    <property type="match status" value="1"/>
</dbReference>
<dbReference type="InterPro" id="IPR029068">
    <property type="entry name" value="Glyas_Bleomycin-R_OHBP_Dase"/>
</dbReference>
<accession>A0A418KUD3</accession>
<comment type="caution">
    <text evidence="2">The sequence shown here is derived from an EMBL/GenBank/DDBJ whole genome shotgun (WGS) entry which is preliminary data.</text>
</comment>
<protein>
    <submittedName>
        <fullName evidence="2">Glyoxalase</fullName>
    </submittedName>
</protein>
<dbReference type="OrthoDB" id="9798430at2"/>
<organism evidence="2 3">
    <name type="scientific">Jiangella rhizosphaerae</name>
    <dbReference type="NCBI Taxonomy" id="2293569"/>
    <lineage>
        <taxon>Bacteria</taxon>
        <taxon>Bacillati</taxon>
        <taxon>Actinomycetota</taxon>
        <taxon>Actinomycetes</taxon>
        <taxon>Jiangellales</taxon>
        <taxon>Jiangellaceae</taxon>
        <taxon>Jiangella</taxon>
    </lineage>
</organism>
<dbReference type="Proteomes" id="UP000284057">
    <property type="component" value="Unassembled WGS sequence"/>
</dbReference>
<dbReference type="SUPFAM" id="SSF54593">
    <property type="entry name" value="Glyoxalase/Bleomycin resistance protein/Dihydroxybiphenyl dioxygenase"/>
    <property type="match status" value="1"/>
</dbReference>
<evidence type="ECO:0000313" key="3">
    <source>
        <dbReference type="Proteomes" id="UP000284057"/>
    </source>
</evidence>
<evidence type="ECO:0000313" key="2">
    <source>
        <dbReference type="EMBL" id="RIQ30113.1"/>
    </source>
</evidence>
<feature type="domain" description="VOC" evidence="1">
    <location>
        <begin position="5"/>
        <end position="128"/>
    </location>
</feature>
<dbReference type="InterPro" id="IPR037523">
    <property type="entry name" value="VOC_core"/>
</dbReference>
<dbReference type="Gene3D" id="3.10.180.10">
    <property type="entry name" value="2,3-Dihydroxybiphenyl 1,2-Dioxygenase, domain 1"/>
    <property type="match status" value="1"/>
</dbReference>
<keyword evidence="3" id="KW-1185">Reference proteome</keyword>
<dbReference type="PANTHER" id="PTHR36503:SF3">
    <property type="entry name" value="BLR0126 PROTEIN"/>
    <property type="match status" value="1"/>
</dbReference>
<dbReference type="RefSeq" id="WP_119659376.1">
    <property type="nucleotide sequence ID" value="NZ_QUAL01000063.1"/>
</dbReference>
<gene>
    <name evidence="2" type="ORF">DY240_07775</name>
</gene>
<name>A0A418KUD3_9ACTN</name>
<reference evidence="2 3" key="1">
    <citation type="submission" date="2018-09" db="EMBL/GenBank/DDBJ databases">
        <title>Isolation, diversity and antifungal activity of actinobacteria from wheat.</title>
        <authorList>
            <person name="Han C."/>
        </authorList>
    </citation>
    <scope>NUCLEOTIDE SEQUENCE [LARGE SCALE GENOMIC DNA]</scope>
    <source>
        <strain evidence="2 3">NEAU-YY265</strain>
    </source>
</reference>
<dbReference type="EMBL" id="QUAL01000063">
    <property type="protein sequence ID" value="RIQ30113.1"/>
    <property type="molecule type" value="Genomic_DNA"/>
</dbReference>
<dbReference type="AlphaFoldDB" id="A0A418KUD3"/>
<evidence type="ECO:0000259" key="1">
    <source>
        <dbReference type="PROSITE" id="PS51819"/>
    </source>
</evidence>
<dbReference type="PROSITE" id="PS51819">
    <property type="entry name" value="VOC"/>
    <property type="match status" value="1"/>
</dbReference>
<proteinExistence type="predicted"/>
<dbReference type="Pfam" id="PF00903">
    <property type="entry name" value="Glyoxalase"/>
    <property type="match status" value="1"/>
</dbReference>